<dbReference type="InterPro" id="IPR013325">
    <property type="entry name" value="RNA_pol_sigma_r2"/>
</dbReference>
<evidence type="ECO:0000256" key="1">
    <source>
        <dbReference type="ARBA" id="ARBA00010641"/>
    </source>
</evidence>
<keyword evidence="4" id="KW-0804">Transcription</keyword>
<dbReference type="Pfam" id="PF04542">
    <property type="entry name" value="Sigma70_r2"/>
    <property type="match status" value="1"/>
</dbReference>
<dbReference type="RefSeq" id="WP_012063090.1">
    <property type="nucleotide sequence ID" value="NC_009633.1"/>
</dbReference>
<dbReference type="Gene3D" id="1.10.10.10">
    <property type="entry name" value="Winged helix-like DNA-binding domain superfamily/Winged helix DNA-binding domain"/>
    <property type="match status" value="1"/>
</dbReference>
<accession>A6TPD8</accession>
<evidence type="ECO:0000256" key="2">
    <source>
        <dbReference type="ARBA" id="ARBA00023015"/>
    </source>
</evidence>
<evidence type="ECO:0000256" key="3">
    <source>
        <dbReference type="ARBA" id="ARBA00023082"/>
    </source>
</evidence>
<feature type="domain" description="RNA polymerase sigma-70 region 2" evidence="5">
    <location>
        <begin position="17"/>
        <end position="84"/>
    </location>
</feature>
<dbReference type="SUPFAM" id="SSF88659">
    <property type="entry name" value="Sigma3 and sigma4 domains of RNA polymerase sigma factors"/>
    <property type="match status" value="1"/>
</dbReference>
<reference evidence="8" key="1">
    <citation type="journal article" date="2016" name="Genome Announc.">
        <title>Complete genome sequence of Alkaliphilus metalliredigens strain QYMF, an alkaliphilic and metal-reducing bacterium isolated from borax-contaminated leachate ponds.</title>
        <authorList>
            <person name="Hwang C."/>
            <person name="Copeland A."/>
            <person name="Lucas S."/>
            <person name="Lapidus A."/>
            <person name="Barry K."/>
            <person name="Detter J.C."/>
            <person name="Glavina Del Rio T."/>
            <person name="Hammon N."/>
            <person name="Israni S."/>
            <person name="Dalin E."/>
            <person name="Tice H."/>
            <person name="Pitluck S."/>
            <person name="Chertkov O."/>
            <person name="Brettin T."/>
            <person name="Bruce D."/>
            <person name="Han C."/>
            <person name="Schmutz J."/>
            <person name="Larimer F."/>
            <person name="Land M.L."/>
            <person name="Hauser L."/>
            <person name="Kyrpides N."/>
            <person name="Mikhailova N."/>
            <person name="Ye Q."/>
            <person name="Zhou J."/>
            <person name="Richardson P."/>
            <person name="Fields M.W."/>
        </authorList>
    </citation>
    <scope>NUCLEOTIDE SEQUENCE [LARGE SCALE GENOMIC DNA]</scope>
    <source>
        <strain evidence="8">QYMF</strain>
    </source>
</reference>
<dbReference type="InterPro" id="IPR039425">
    <property type="entry name" value="RNA_pol_sigma-70-like"/>
</dbReference>
<dbReference type="eggNOG" id="COG1595">
    <property type="taxonomic scope" value="Bacteria"/>
</dbReference>
<organism evidence="7 8">
    <name type="scientific">Alkaliphilus metalliredigens (strain QYMF)</name>
    <dbReference type="NCBI Taxonomy" id="293826"/>
    <lineage>
        <taxon>Bacteria</taxon>
        <taxon>Bacillati</taxon>
        <taxon>Bacillota</taxon>
        <taxon>Clostridia</taxon>
        <taxon>Peptostreptococcales</taxon>
        <taxon>Natronincolaceae</taxon>
        <taxon>Alkaliphilus</taxon>
    </lineage>
</organism>
<dbReference type="Proteomes" id="UP000001572">
    <property type="component" value="Chromosome"/>
</dbReference>
<dbReference type="EMBL" id="CP000724">
    <property type="protein sequence ID" value="ABR48056.1"/>
    <property type="molecule type" value="Genomic_DNA"/>
</dbReference>
<evidence type="ECO:0000313" key="7">
    <source>
        <dbReference type="EMBL" id="ABR48056.1"/>
    </source>
</evidence>
<dbReference type="InterPro" id="IPR013324">
    <property type="entry name" value="RNA_pol_sigma_r3/r4-like"/>
</dbReference>
<dbReference type="InterPro" id="IPR007627">
    <property type="entry name" value="RNA_pol_sigma70_r2"/>
</dbReference>
<dbReference type="InterPro" id="IPR036388">
    <property type="entry name" value="WH-like_DNA-bd_sf"/>
</dbReference>
<gene>
    <name evidence="7" type="ordered locus">Amet_1891</name>
</gene>
<keyword evidence="3" id="KW-0731">Sigma factor</keyword>
<dbReference type="NCBIfam" id="TIGR02937">
    <property type="entry name" value="sigma70-ECF"/>
    <property type="match status" value="1"/>
</dbReference>
<comment type="similarity">
    <text evidence="1">Belongs to the sigma-70 factor family. ECF subfamily.</text>
</comment>
<dbReference type="CDD" id="cd06171">
    <property type="entry name" value="Sigma70_r4"/>
    <property type="match status" value="1"/>
</dbReference>
<dbReference type="InterPro" id="IPR013249">
    <property type="entry name" value="RNA_pol_sigma70_r4_t2"/>
</dbReference>
<keyword evidence="8" id="KW-1185">Reference proteome</keyword>
<evidence type="ECO:0000313" key="8">
    <source>
        <dbReference type="Proteomes" id="UP000001572"/>
    </source>
</evidence>
<evidence type="ECO:0000256" key="4">
    <source>
        <dbReference type="ARBA" id="ARBA00023163"/>
    </source>
</evidence>
<keyword evidence="2" id="KW-0805">Transcription regulation</keyword>
<dbReference type="Gene3D" id="1.10.1740.10">
    <property type="match status" value="1"/>
</dbReference>
<dbReference type="GO" id="GO:0006352">
    <property type="term" value="P:DNA-templated transcription initiation"/>
    <property type="evidence" value="ECO:0007669"/>
    <property type="project" value="InterPro"/>
</dbReference>
<dbReference type="HOGENOM" id="CLU_047691_3_1_9"/>
<evidence type="ECO:0000259" key="5">
    <source>
        <dbReference type="Pfam" id="PF04542"/>
    </source>
</evidence>
<dbReference type="Pfam" id="PF08281">
    <property type="entry name" value="Sigma70_r4_2"/>
    <property type="match status" value="1"/>
</dbReference>
<dbReference type="STRING" id="293826.Amet_1891"/>
<dbReference type="OrthoDB" id="9782703at2"/>
<dbReference type="GO" id="GO:0003677">
    <property type="term" value="F:DNA binding"/>
    <property type="evidence" value="ECO:0007669"/>
    <property type="project" value="InterPro"/>
</dbReference>
<protein>
    <submittedName>
        <fullName evidence="7">RNA polymerase, sigma-24 subunit, ECF subfamily</fullName>
    </submittedName>
</protein>
<dbReference type="GO" id="GO:0016987">
    <property type="term" value="F:sigma factor activity"/>
    <property type="evidence" value="ECO:0007669"/>
    <property type="project" value="UniProtKB-KW"/>
</dbReference>
<dbReference type="AlphaFoldDB" id="A6TPD8"/>
<dbReference type="PANTHER" id="PTHR43133:SF51">
    <property type="entry name" value="RNA POLYMERASE SIGMA FACTOR"/>
    <property type="match status" value="1"/>
</dbReference>
<dbReference type="SUPFAM" id="SSF88946">
    <property type="entry name" value="Sigma2 domain of RNA polymerase sigma factors"/>
    <property type="match status" value="1"/>
</dbReference>
<name>A6TPD8_ALKMQ</name>
<dbReference type="InterPro" id="IPR014284">
    <property type="entry name" value="RNA_pol_sigma-70_dom"/>
</dbReference>
<dbReference type="KEGG" id="amt:Amet_1891"/>
<proteinExistence type="inferred from homology"/>
<feature type="domain" description="RNA polymerase sigma factor 70 region 4 type 2" evidence="6">
    <location>
        <begin position="118"/>
        <end position="169"/>
    </location>
</feature>
<evidence type="ECO:0000259" key="6">
    <source>
        <dbReference type="Pfam" id="PF08281"/>
    </source>
</evidence>
<dbReference type="PANTHER" id="PTHR43133">
    <property type="entry name" value="RNA POLYMERASE ECF-TYPE SIGMA FACTO"/>
    <property type="match status" value="1"/>
</dbReference>
<sequence>MNTLRDKNKEMSTYKILFETSMAKVYRVAYYILRNEHDTKDIVQEAFVMGYNKMDSLRDPSKFESWICTIASNLAKTKYRKNKKEVLMDNYGKIISLIKVAETFELLEDILEKKELKENILKQINHLNSHYKEVIVLYYYVELSYEEIAIALNISQGTVKSRMFRAKKILKSKA</sequence>